<dbReference type="InterPro" id="IPR033116">
    <property type="entry name" value="TRYPSIN_SER"/>
</dbReference>
<dbReference type="InterPro" id="IPR001254">
    <property type="entry name" value="Trypsin_dom"/>
</dbReference>
<evidence type="ECO:0000256" key="2">
    <source>
        <dbReference type="ARBA" id="ARBA00022729"/>
    </source>
</evidence>
<dbReference type="FunFam" id="2.40.10.10:FF:000120">
    <property type="entry name" value="Putative serine protease"/>
    <property type="match status" value="1"/>
</dbReference>
<gene>
    <name evidence="9" type="ORF">N308_07258</name>
</gene>
<dbReference type="GO" id="GO:0006508">
    <property type="term" value="P:proteolysis"/>
    <property type="evidence" value="ECO:0007669"/>
    <property type="project" value="UniProtKB-KW"/>
</dbReference>
<keyword evidence="5" id="KW-1015">Disulfide bond</keyword>
<proteinExistence type="predicted"/>
<evidence type="ECO:0000256" key="3">
    <source>
        <dbReference type="ARBA" id="ARBA00022801"/>
    </source>
</evidence>
<keyword evidence="4 6" id="KW-0720">Serine protease</keyword>
<evidence type="ECO:0000259" key="8">
    <source>
        <dbReference type="PROSITE" id="PS50240"/>
    </source>
</evidence>
<reference evidence="9 10" key="1">
    <citation type="submission" date="2014-04" db="EMBL/GenBank/DDBJ databases">
        <title>Genome evolution of avian class.</title>
        <authorList>
            <person name="Zhang G."/>
            <person name="Li C."/>
        </authorList>
    </citation>
    <scope>NUCLEOTIDE SEQUENCE [LARGE SCALE GENOMIC DNA]</scope>
    <source>
        <strain evidence="9">BGI_N308</strain>
    </source>
</reference>
<accession>A0A093JYJ4</accession>
<dbReference type="AlphaFoldDB" id="A0A093JYJ4"/>
<evidence type="ECO:0000313" key="9">
    <source>
        <dbReference type="EMBL" id="KFV83494.1"/>
    </source>
</evidence>
<feature type="signal peptide" evidence="7">
    <location>
        <begin position="1"/>
        <end position="27"/>
    </location>
</feature>
<keyword evidence="3 6" id="KW-0378">Hydrolase</keyword>
<feature type="chain" id="PRO_5001885213" evidence="7">
    <location>
        <begin position="28"/>
        <end position="262"/>
    </location>
</feature>
<keyword evidence="10" id="KW-1185">Reference proteome</keyword>
<dbReference type="SUPFAM" id="SSF50494">
    <property type="entry name" value="Trypsin-like serine proteases"/>
    <property type="match status" value="1"/>
</dbReference>
<evidence type="ECO:0000256" key="5">
    <source>
        <dbReference type="ARBA" id="ARBA00023157"/>
    </source>
</evidence>
<dbReference type="EMBL" id="KL206556">
    <property type="protein sequence ID" value="KFV83494.1"/>
    <property type="molecule type" value="Genomic_DNA"/>
</dbReference>
<dbReference type="PROSITE" id="PS50240">
    <property type="entry name" value="TRYPSIN_DOM"/>
    <property type="match status" value="1"/>
</dbReference>
<evidence type="ECO:0000256" key="1">
    <source>
        <dbReference type="ARBA" id="ARBA00022670"/>
    </source>
</evidence>
<evidence type="ECO:0000256" key="7">
    <source>
        <dbReference type="SAM" id="SignalP"/>
    </source>
</evidence>
<feature type="domain" description="Peptidase S1" evidence="8">
    <location>
        <begin position="30"/>
        <end position="261"/>
    </location>
</feature>
<feature type="non-terminal residue" evidence="9">
    <location>
        <position position="1"/>
    </location>
</feature>
<evidence type="ECO:0000256" key="4">
    <source>
        <dbReference type="ARBA" id="ARBA00022825"/>
    </source>
</evidence>
<dbReference type="Pfam" id="PF00089">
    <property type="entry name" value="Trypsin"/>
    <property type="match status" value="1"/>
</dbReference>
<dbReference type="SMART" id="SM00020">
    <property type="entry name" value="Tryp_SPc"/>
    <property type="match status" value="1"/>
</dbReference>
<dbReference type="Gene3D" id="2.40.10.10">
    <property type="entry name" value="Trypsin-like serine proteases"/>
    <property type="match status" value="2"/>
</dbReference>
<dbReference type="GO" id="GO:0004252">
    <property type="term" value="F:serine-type endopeptidase activity"/>
    <property type="evidence" value="ECO:0007669"/>
    <property type="project" value="InterPro"/>
</dbReference>
<dbReference type="InterPro" id="IPR009003">
    <property type="entry name" value="Peptidase_S1_PA"/>
</dbReference>
<dbReference type="PRINTS" id="PR00722">
    <property type="entry name" value="CHYMOTRYPSIN"/>
</dbReference>
<sequence length="262" mass="28613">QTEIMGAFFTLSTSFAVVLLVIPGGLCVDIIGGNEVAPHSRPFMALIREENGAKICGGALIKENWVLTAAHCDMKKSQVILGAHSLGKKEREQQVFQIAKRIPYPCYSPNNKENDIMLLQLKKRAKLNKAVKIIPLPNSDDDPKDGTICTVAGWGQTANNLKKASNTLREVNITVINRRICNDWKHYNGRPVITENMICAGARRGGKDSCSGDSGGPLICNNVMRGITSFGKANKCGAVDSPGIYTRLTKQYLQWIRKTIGG</sequence>
<dbReference type="InterPro" id="IPR043504">
    <property type="entry name" value="Peptidase_S1_PA_chymotrypsin"/>
</dbReference>
<dbReference type="Proteomes" id="UP000053584">
    <property type="component" value="Unassembled WGS sequence"/>
</dbReference>
<protein>
    <submittedName>
        <fullName evidence="9">Granzyme A</fullName>
    </submittedName>
</protein>
<keyword evidence="2 7" id="KW-0732">Signal</keyword>
<evidence type="ECO:0000256" key="6">
    <source>
        <dbReference type="RuleBase" id="RU363034"/>
    </source>
</evidence>
<feature type="non-terminal residue" evidence="9">
    <location>
        <position position="262"/>
    </location>
</feature>
<dbReference type="STRING" id="441894.ENSSCUP00000016136"/>
<dbReference type="PANTHER" id="PTHR24271:SF69">
    <property type="entry name" value="GRANZYME A"/>
    <property type="match status" value="1"/>
</dbReference>
<organism evidence="9 10">
    <name type="scientific">Struthio camelus australis</name>
    <dbReference type="NCBI Taxonomy" id="441894"/>
    <lineage>
        <taxon>Eukaryota</taxon>
        <taxon>Metazoa</taxon>
        <taxon>Chordata</taxon>
        <taxon>Craniata</taxon>
        <taxon>Vertebrata</taxon>
        <taxon>Euteleostomi</taxon>
        <taxon>Archelosauria</taxon>
        <taxon>Archosauria</taxon>
        <taxon>Dinosauria</taxon>
        <taxon>Saurischia</taxon>
        <taxon>Theropoda</taxon>
        <taxon>Coelurosauria</taxon>
        <taxon>Aves</taxon>
        <taxon>Palaeognathae</taxon>
        <taxon>Struthioniformes</taxon>
        <taxon>Struthionidae</taxon>
        <taxon>Struthio</taxon>
    </lineage>
</organism>
<name>A0A093JYJ4_STRCA</name>
<evidence type="ECO:0000313" key="10">
    <source>
        <dbReference type="Proteomes" id="UP000053584"/>
    </source>
</evidence>
<dbReference type="InterPro" id="IPR018114">
    <property type="entry name" value="TRYPSIN_HIS"/>
</dbReference>
<dbReference type="PANTHER" id="PTHR24271">
    <property type="entry name" value="KALLIKREIN-RELATED"/>
    <property type="match status" value="1"/>
</dbReference>
<dbReference type="InterPro" id="IPR001314">
    <property type="entry name" value="Peptidase_S1A"/>
</dbReference>
<keyword evidence="1 6" id="KW-0645">Protease</keyword>
<dbReference type="PROSITE" id="PS00135">
    <property type="entry name" value="TRYPSIN_SER"/>
    <property type="match status" value="1"/>
</dbReference>
<dbReference type="PROSITE" id="PS00134">
    <property type="entry name" value="TRYPSIN_HIS"/>
    <property type="match status" value="1"/>
</dbReference>
<dbReference type="CDD" id="cd00190">
    <property type="entry name" value="Tryp_SPc"/>
    <property type="match status" value="1"/>
</dbReference>